<dbReference type="InterPro" id="IPR005095">
    <property type="entry name" value="EspA"/>
</dbReference>
<dbReference type="AlphaFoldDB" id="A0A659S2P5"/>
<accession>A0A659S2P5</accession>
<gene>
    <name evidence="1" type="ORF">C9F10_24085</name>
</gene>
<evidence type="ECO:0000313" key="1">
    <source>
        <dbReference type="EMBL" id="TGD18631.1"/>
    </source>
</evidence>
<organism evidence="1 2">
    <name type="scientific">Salmonella enterica subsp. enterica serovar Poona</name>
    <dbReference type="NCBI Taxonomy" id="436295"/>
    <lineage>
        <taxon>Bacteria</taxon>
        <taxon>Pseudomonadati</taxon>
        <taxon>Pseudomonadota</taxon>
        <taxon>Gammaproteobacteria</taxon>
        <taxon>Enterobacterales</taxon>
        <taxon>Enterobacteriaceae</taxon>
        <taxon>Salmonella</taxon>
    </lineage>
</organism>
<evidence type="ECO:0000313" key="2">
    <source>
        <dbReference type="Proteomes" id="UP000297989"/>
    </source>
</evidence>
<dbReference type="Proteomes" id="UP000297989">
    <property type="component" value="Unassembled WGS sequence"/>
</dbReference>
<reference evidence="1 2" key="1">
    <citation type="submission" date="2018-03" db="EMBL/GenBank/DDBJ databases">
        <title>Non-Typhoidal Salmonella genome sequencing and assembly.</title>
        <authorList>
            <person name="Matchawe C."/>
        </authorList>
    </citation>
    <scope>NUCLEOTIDE SEQUENCE [LARGE SCALE GENOMIC DNA]</scope>
    <source>
        <strain evidence="1 2">8EV</strain>
    </source>
</reference>
<dbReference type="NCBIfam" id="NF011891">
    <property type="entry name" value="PRK15364.1"/>
    <property type="match status" value="1"/>
</dbReference>
<sequence length="178" mass="19540">MCGGSNSDTGCEVDFYKQDPFAVGDGVVQNLLMVIQAIANDKFIEVQKNAERARNTQEKSNEMDEVIAKAAKGDAKTKEEVPEDVIIYMREHGILIDGMTIDDYMAKYGDHGKLDKGGLQAVKAALDNDANRNTDLMSQGQITIQKMSQELNAVLTQLTGLISKWGEISSMIAQKTYS</sequence>
<dbReference type="Pfam" id="PF03433">
    <property type="entry name" value="EspA"/>
    <property type="match status" value="1"/>
</dbReference>
<dbReference type="EMBL" id="PYKK01001654">
    <property type="protein sequence ID" value="TGD18631.1"/>
    <property type="molecule type" value="Genomic_DNA"/>
</dbReference>
<name>A0A659S2P5_SALET</name>
<dbReference type="InterPro" id="IPR035074">
    <property type="entry name" value="EspA/CesA-like"/>
</dbReference>
<protein>
    <submittedName>
        <fullName evidence="1">Type III secretion system translocon protein SseB</fullName>
    </submittedName>
</protein>
<comment type="caution">
    <text evidence="1">The sequence shown here is derived from an EMBL/GenBank/DDBJ whole genome shotgun (WGS) entry which is preliminary data.</text>
</comment>
<proteinExistence type="predicted"/>
<dbReference type="SUPFAM" id="SSF116927">
    <property type="entry name" value="EspA/CesA-like"/>
    <property type="match status" value="1"/>
</dbReference>